<organism evidence="8 9">
    <name type="scientific">Chytriomyces confervae</name>
    <dbReference type="NCBI Taxonomy" id="246404"/>
    <lineage>
        <taxon>Eukaryota</taxon>
        <taxon>Fungi</taxon>
        <taxon>Fungi incertae sedis</taxon>
        <taxon>Chytridiomycota</taxon>
        <taxon>Chytridiomycota incertae sedis</taxon>
        <taxon>Chytridiomycetes</taxon>
        <taxon>Chytridiales</taxon>
        <taxon>Chytriomycetaceae</taxon>
        <taxon>Chytriomyces</taxon>
    </lineage>
</organism>
<dbReference type="InterPro" id="IPR045004">
    <property type="entry name" value="ECH_dom"/>
</dbReference>
<dbReference type="InterPro" id="IPR032259">
    <property type="entry name" value="HIBYL-CoA-H"/>
</dbReference>
<gene>
    <name evidence="8" type="ORF">CcCBS67573_g10207</name>
</gene>
<evidence type="ECO:0000256" key="4">
    <source>
        <dbReference type="ARBA" id="ARBA00022801"/>
    </source>
</evidence>
<accession>A0A507DC49</accession>
<dbReference type="Gene3D" id="3.90.226.10">
    <property type="entry name" value="2-enoyl-CoA Hydratase, Chain A, domain 1"/>
    <property type="match status" value="1"/>
</dbReference>
<dbReference type="FunFam" id="3.90.226.10:FF:000026">
    <property type="entry name" value="3-hydroxyisobutyryl-CoA hydrolase, mitochondrial"/>
    <property type="match status" value="1"/>
</dbReference>
<protein>
    <recommendedName>
        <fullName evidence="3">3-hydroxyisobutyryl-CoA hydrolase</fullName>
        <ecNumber evidence="3">3.1.2.4</ecNumber>
    </recommendedName>
    <alternativeName>
        <fullName evidence="6">3-hydroxyisobutyryl-coenzyme A hydrolase</fullName>
    </alternativeName>
</protein>
<dbReference type="Proteomes" id="UP000320333">
    <property type="component" value="Unassembled WGS sequence"/>
</dbReference>
<dbReference type="OrthoDB" id="1737613at2759"/>
<sequence length="496" mass="54961">MALHRAPNSGYANGPDPNCDSLHVIARREANLRLLLLNRPQALNALSTNMIHLITPQLEVWNESDAAKSILVTSIEGSRSFCAGGDVKAMLGARSQKATDYALAMKFIESEYRLNHLTGTLKKPYISLMNGIAMGGGIGISVHAPFRIATENTLFSMPETGIGLFPDVGGSFFLPRLDGELGTFLGLTSHRLQGAEVFLAGIATHYIPSKRIPSLLEVLADIESDDLTDINMALEKFSEPLKQEVFNSWSLGGEVAAAIDKTFKFNTVEEIVGALENENSEWSAKTLEELKSVSPTSLKVTLEQLRRGKNLDFASCFRMEYRMVQGCLQGKDFFEGVSARLVEKRVANWSPKFDQLSSISHDEIIEKYFTPFQPMTVKKRAVNSTLPKENLEFTSDLTFFEYPHRTMSGLPTDRDVEAVISGKYRRGSGQSITLTKKQDVVNTFLSRWGGYDPGLIGTDVSKLPRTSNIDYGHGKGKKGLREKVTTLLDRRQPQLQ</sequence>
<name>A0A507DC49_9FUNG</name>
<comment type="catalytic activity">
    <reaction evidence="1">
        <text>3-hydroxy-2-methylpropanoyl-CoA + H2O = 3-hydroxy-2-methylpropanoate + CoA + H(+)</text>
        <dbReference type="Rhea" id="RHEA:20888"/>
        <dbReference type="ChEBI" id="CHEBI:11805"/>
        <dbReference type="ChEBI" id="CHEBI:15377"/>
        <dbReference type="ChEBI" id="CHEBI:15378"/>
        <dbReference type="ChEBI" id="CHEBI:57287"/>
        <dbReference type="ChEBI" id="CHEBI:57340"/>
        <dbReference type="EC" id="3.1.2.4"/>
    </reaction>
</comment>
<evidence type="ECO:0000256" key="3">
    <source>
        <dbReference type="ARBA" id="ARBA00011915"/>
    </source>
</evidence>
<evidence type="ECO:0000256" key="5">
    <source>
        <dbReference type="ARBA" id="ARBA00023128"/>
    </source>
</evidence>
<proteinExistence type="predicted"/>
<dbReference type="GO" id="GO:0003860">
    <property type="term" value="F:3-hydroxyisobutyryl-CoA hydrolase activity"/>
    <property type="evidence" value="ECO:0007669"/>
    <property type="project" value="UniProtKB-EC"/>
</dbReference>
<dbReference type="PANTHER" id="PTHR43176">
    <property type="entry name" value="3-HYDROXYISOBUTYRYL-COA HYDROLASE-RELATED"/>
    <property type="match status" value="1"/>
</dbReference>
<dbReference type="GO" id="GO:0005739">
    <property type="term" value="C:mitochondrion"/>
    <property type="evidence" value="ECO:0007669"/>
    <property type="project" value="UniProtKB-SubCell"/>
</dbReference>
<evidence type="ECO:0000313" key="9">
    <source>
        <dbReference type="Proteomes" id="UP000320333"/>
    </source>
</evidence>
<dbReference type="EC" id="3.1.2.4" evidence="3"/>
<evidence type="ECO:0000256" key="1">
    <source>
        <dbReference type="ARBA" id="ARBA00001709"/>
    </source>
</evidence>
<dbReference type="CDD" id="cd06558">
    <property type="entry name" value="crotonase-like"/>
    <property type="match status" value="1"/>
</dbReference>
<keyword evidence="4" id="KW-0378">Hydrolase</keyword>
<dbReference type="Pfam" id="PF16113">
    <property type="entry name" value="ECH_2"/>
    <property type="match status" value="1"/>
</dbReference>
<dbReference type="SUPFAM" id="SSF52096">
    <property type="entry name" value="ClpP/crotonase"/>
    <property type="match status" value="1"/>
</dbReference>
<dbReference type="InterPro" id="IPR018376">
    <property type="entry name" value="Enoyl-CoA_hyd/isom_CS"/>
</dbReference>
<reference evidence="8 9" key="1">
    <citation type="journal article" date="2019" name="Sci. Rep.">
        <title>Comparative genomics of chytrid fungi reveal insights into the obligate biotrophic and pathogenic lifestyle of Synchytrium endobioticum.</title>
        <authorList>
            <person name="van de Vossenberg B.T.L.H."/>
            <person name="Warris S."/>
            <person name="Nguyen H.D.T."/>
            <person name="van Gent-Pelzer M.P.E."/>
            <person name="Joly D.L."/>
            <person name="van de Geest H.C."/>
            <person name="Bonants P.J.M."/>
            <person name="Smith D.S."/>
            <person name="Levesque C.A."/>
            <person name="van der Lee T.A.J."/>
        </authorList>
    </citation>
    <scope>NUCLEOTIDE SEQUENCE [LARGE SCALE GENOMIC DNA]</scope>
    <source>
        <strain evidence="8 9">CBS 675.73</strain>
    </source>
</reference>
<dbReference type="AlphaFoldDB" id="A0A507DC49"/>
<dbReference type="EMBL" id="QEAP01001260">
    <property type="protein sequence ID" value="TPX48408.1"/>
    <property type="molecule type" value="Genomic_DNA"/>
</dbReference>
<dbReference type="InterPro" id="IPR029045">
    <property type="entry name" value="ClpP/crotonase-like_dom_sf"/>
</dbReference>
<evidence type="ECO:0000256" key="2">
    <source>
        <dbReference type="ARBA" id="ARBA00004173"/>
    </source>
</evidence>
<keyword evidence="9" id="KW-1185">Reference proteome</keyword>
<dbReference type="NCBIfam" id="NF004127">
    <property type="entry name" value="PRK05617.1"/>
    <property type="match status" value="1"/>
</dbReference>
<dbReference type="PANTHER" id="PTHR43176:SF3">
    <property type="entry name" value="3-HYDROXYISOBUTYRYL-COA HYDROLASE, MITOCHONDRIAL"/>
    <property type="match status" value="1"/>
</dbReference>
<dbReference type="STRING" id="246404.A0A507DC49"/>
<dbReference type="GO" id="GO:0006574">
    <property type="term" value="P:L-valine catabolic process"/>
    <property type="evidence" value="ECO:0007669"/>
    <property type="project" value="TreeGrafter"/>
</dbReference>
<evidence type="ECO:0000259" key="7">
    <source>
        <dbReference type="Pfam" id="PF16113"/>
    </source>
</evidence>
<keyword evidence="5" id="KW-0496">Mitochondrion</keyword>
<comment type="subcellular location">
    <subcellularLocation>
        <location evidence="2">Mitochondrion</location>
    </subcellularLocation>
</comment>
<dbReference type="PROSITE" id="PS00166">
    <property type="entry name" value="ENOYL_COA_HYDRATASE"/>
    <property type="match status" value="1"/>
</dbReference>
<feature type="domain" description="Enoyl-CoA hydratase/isomerase" evidence="7">
    <location>
        <begin position="33"/>
        <end position="369"/>
    </location>
</feature>
<evidence type="ECO:0000313" key="8">
    <source>
        <dbReference type="EMBL" id="TPX48408.1"/>
    </source>
</evidence>
<evidence type="ECO:0000256" key="6">
    <source>
        <dbReference type="ARBA" id="ARBA00031181"/>
    </source>
</evidence>
<comment type="caution">
    <text evidence="8">The sequence shown here is derived from an EMBL/GenBank/DDBJ whole genome shotgun (WGS) entry which is preliminary data.</text>
</comment>